<dbReference type="PATRIC" id="fig|76731.3.peg.1929"/>
<dbReference type="InterPro" id="IPR000601">
    <property type="entry name" value="PKD_dom"/>
</dbReference>
<dbReference type="PANTHER" id="PTHR43806:SF11">
    <property type="entry name" value="CEREVISIN-RELATED"/>
    <property type="match status" value="1"/>
</dbReference>
<name>A0A0U3MDI1_9BURK</name>
<keyword evidence="2 5" id="KW-0645">Protease</keyword>
<dbReference type="InterPro" id="IPR050131">
    <property type="entry name" value="Peptidase_S8_subtilisin-like"/>
</dbReference>
<accession>A0A0U3MDI1</accession>
<dbReference type="OrthoDB" id="9790784at2"/>
<protein>
    <submittedName>
        <fullName evidence="7">Peptidase S8 and S53 subtilisin kexin sedolisin</fullName>
    </submittedName>
</protein>
<dbReference type="InterPro" id="IPR023827">
    <property type="entry name" value="Peptidase_S8_Asp-AS"/>
</dbReference>
<dbReference type="PROSITE" id="PS50093">
    <property type="entry name" value="PKD"/>
    <property type="match status" value="2"/>
</dbReference>
<dbReference type="PROSITE" id="PS00138">
    <property type="entry name" value="SUBTILASE_SER"/>
    <property type="match status" value="1"/>
</dbReference>
<dbReference type="AlphaFoldDB" id="A0A0U3MDI1"/>
<dbReference type="Pfam" id="PF22352">
    <property type="entry name" value="K319L-like_PKD"/>
    <property type="match status" value="2"/>
</dbReference>
<evidence type="ECO:0000256" key="6">
    <source>
        <dbReference type="RuleBase" id="RU003355"/>
    </source>
</evidence>
<proteinExistence type="inferred from homology"/>
<dbReference type="InterPro" id="IPR006311">
    <property type="entry name" value="TAT_signal"/>
</dbReference>
<dbReference type="InterPro" id="IPR036852">
    <property type="entry name" value="Peptidase_S8/S53_dom_sf"/>
</dbReference>
<dbReference type="PROSITE" id="PS00136">
    <property type="entry name" value="SUBTILASE_ASP"/>
    <property type="match status" value="1"/>
</dbReference>
<dbReference type="InterPro" id="IPR000209">
    <property type="entry name" value="Peptidase_S8/S53_dom"/>
</dbReference>
<dbReference type="InterPro" id="IPR013783">
    <property type="entry name" value="Ig-like_fold"/>
</dbReference>
<evidence type="ECO:0000256" key="2">
    <source>
        <dbReference type="ARBA" id="ARBA00022670"/>
    </source>
</evidence>
<dbReference type="EMBL" id="CP013729">
    <property type="protein sequence ID" value="ALV06361.1"/>
    <property type="molecule type" value="Genomic_DNA"/>
</dbReference>
<dbReference type="Pfam" id="PF00082">
    <property type="entry name" value="Peptidase_S8"/>
    <property type="match status" value="1"/>
</dbReference>
<dbReference type="PROSITE" id="PS51892">
    <property type="entry name" value="SUBTILASE"/>
    <property type="match status" value="1"/>
</dbReference>
<dbReference type="InterPro" id="IPR035986">
    <property type="entry name" value="PKD_dom_sf"/>
</dbReference>
<reference evidence="7 8" key="1">
    <citation type="submission" date="2015-12" db="EMBL/GenBank/DDBJ databases">
        <title>Complete genome of Roseateles depolymerans KCTC 42856.</title>
        <authorList>
            <person name="Kim K.M."/>
        </authorList>
    </citation>
    <scope>NUCLEOTIDE SEQUENCE [LARGE SCALE GENOMIC DNA]</scope>
    <source>
        <strain evidence="7 8">KCTC 42856</strain>
    </source>
</reference>
<dbReference type="Gene3D" id="3.40.50.200">
    <property type="entry name" value="Peptidase S8/S53 domain"/>
    <property type="match status" value="1"/>
</dbReference>
<dbReference type="PANTHER" id="PTHR43806">
    <property type="entry name" value="PEPTIDASE S8"/>
    <property type="match status" value="1"/>
</dbReference>
<evidence type="ECO:0000256" key="3">
    <source>
        <dbReference type="ARBA" id="ARBA00022801"/>
    </source>
</evidence>
<dbReference type="InterPro" id="IPR015500">
    <property type="entry name" value="Peptidase_S8_subtilisin-rel"/>
</dbReference>
<keyword evidence="4 5" id="KW-0720">Serine protease</keyword>
<evidence type="ECO:0000256" key="5">
    <source>
        <dbReference type="PROSITE-ProRule" id="PRU01240"/>
    </source>
</evidence>
<feature type="active site" description="Charge relay system" evidence="5">
    <location>
        <position position="444"/>
    </location>
</feature>
<feature type="active site" description="Charge relay system" evidence="5">
    <location>
        <position position="259"/>
    </location>
</feature>
<evidence type="ECO:0000313" key="7">
    <source>
        <dbReference type="EMBL" id="ALV06361.1"/>
    </source>
</evidence>
<dbReference type="InterPro" id="IPR023828">
    <property type="entry name" value="Peptidase_S8_Ser-AS"/>
</dbReference>
<gene>
    <name evidence="7" type="ORF">RD2015_1882</name>
</gene>
<evidence type="ECO:0000256" key="4">
    <source>
        <dbReference type="ARBA" id="ARBA00022825"/>
    </source>
</evidence>
<feature type="active site" description="Charge relay system" evidence="5">
    <location>
        <position position="194"/>
    </location>
</feature>
<dbReference type="SUPFAM" id="SSF52743">
    <property type="entry name" value="Subtilisin-like"/>
    <property type="match status" value="1"/>
</dbReference>
<dbReference type="SUPFAM" id="SSF49299">
    <property type="entry name" value="PKD domain"/>
    <property type="match status" value="2"/>
</dbReference>
<dbReference type="RefSeq" id="WP_083525494.1">
    <property type="nucleotide sequence ID" value="NZ_CP013729.1"/>
</dbReference>
<dbReference type="Gene3D" id="2.60.40.10">
    <property type="entry name" value="Immunoglobulins"/>
    <property type="match status" value="2"/>
</dbReference>
<dbReference type="InterPro" id="IPR022409">
    <property type="entry name" value="PKD/Chitinase_dom"/>
</dbReference>
<dbReference type="STRING" id="76731.RD2015_1882"/>
<keyword evidence="3 5" id="KW-0378">Hydrolase</keyword>
<dbReference type="KEGG" id="rdp:RD2015_1882"/>
<dbReference type="GO" id="GO:0004252">
    <property type="term" value="F:serine-type endopeptidase activity"/>
    <property type="evidence" value="ECO:0007669"/>
    <property type="project" value="UniProtKB-UniRule"/>
</dbReference>
<dbReference type="PRINTS" id="PR00723">
    <property type="entry name" value="SUBTILISIN"/>
</dbReference>
<organism evidence="7 8">
    <name type="scientific">Roseateles depolymerans</name>
    <dbReference type="NCBI Taxonomy" id="76731"/>
    <lineage>
        <taxon>Bacteria</taxon>
        <taxon>Pseudomonadati</taxon>
        <taxon>Pseudomonadota</taxon>
        <taxon>Betaproteobacteria</taxon>
        <taxon>Burkholderiales</taxon>
        <taxon>Sphaerotilaceae</taxon>
        <taxon>Roseateles</taxon>
    </lineage>
</organism>
<dbReference type="PROSITE" id="PS51318">
    <property type="entry name" value="TAT"/>
    <property type="match status" value="1"/>
</dbReference>
<evidence type="ECO:0000256" key="1">
    <source>
        <dbReference type="ARBA" id="ARBA00011073"/>
    </source>
</evidence>
<evidence type="ECO:0000313" key="8">
    <source>
        <dbReference type="Proteomes" id="UP000060699"/>
    </source>
</evidence>
<dbReference type="GO" id="GO:0006508">
    <property type="term" value="P:proteolysis"/>
    <property type="evidence" value="ECO:0007669"/>
    <property type="project" value="UniProtKB-KW"/>
</dbReference>
<sequence precursor="true">MSLLRRSLLPLALLAGAGLLGAAVSGEQNKVVSHQAPAADVSSTSARVIVKYRNNASVLSTGRATAQSATNVTAAGAQFASTMTARLGVALSDGRAISPSSQVLMASGMSSKVLADKLAADSDVEWAVVDQRRFALGAYTPNDPLYADNQTSTMPVAGQWYLRAPTTSLKSAIDVETAWAVTQGSSSVVVAVLDTGVVKSHPDLASKLVAGYDFISDATVANDGGGRDSDPSDPGDWVTSTEAASGALKDCTVEDSSWHGTQTASLIGAATNNGVGMAGVAPNVMLMPVRVLGKCGGYDSDIQAGMRWAAGLSGTGITAPTTPAKVLNLSLGSSGSCSVAYQSVVNELNAAGVVVVAAAGNDGLAVGTPANCSGVIGVVGVRHSGTKVGYSDLGSAASIAAPAGNCVNSSGTCVYPIITATNSGTTSPSTNTYSDGTNYAAGTSFSAPLVAGTAALMMSANTGLTPGEVTSLIKSTANAFPGAESGVAACQAPSGTAQTTECYCTTSTCGAGMLNTGAAVAAAKAIAPTPVLNASATTVLAGETITLDASASTAPSGRTVASYLWQITSGTSLAAFSSGTTSASTTLLTSGAGTVTVQLTVTDSTGHSASTTKSFTVAAGKPTAAFTASTTSPVVGASVTLDASTSKAASGASLTGYLWEITSGTTSASLSGSATASTTTLSATAAGTVVVRLTVTDSNGYTSSSSQTLTVVTSDSSTKSTSTTSSSGGGGAMSLLWGLGLLALTLLLGLQRRANR</sequence>
<dbReference type="Proteomes" id="UP000060699">
    <property type="component" value="Chromosome"/>
</dbReference>
<keyword evidence="8" id="KW-1185">Reference proteome</keyword>
<dbReference type="SMART" id="SM00089">
    <property type="entry name" value="PKD"/>
    <property type="match status" value="2"/>
</dbReference>
<comment type="similarity">
    <text evidence="1 5 6">Belongs to the peptidase S8 family.</text>
</comment>